<keyword evidence="3" id="KW-1185">Reference proteome</keyword>
<dbReference type="OrthoDB" id="3799295at2"/>
<accession>A0A1T4M588</accession>
<reference evidence="3" key="1">
    <citation type="submission" date="2017-02" db="EMBL/GenBank/DDBJ databases">
        <authorList>
            <person name="Varghese N."/>
            <person name="Submissions S."/>
        </authorList>
    </citation>
    <scope>NUCLEOTIDE SEQUENCE [LARGE SCALE GENOMIC DNA]</scope>
    <source>
        <strain evidence="3">DSM 22224</strain>
    </source>
</reference>
<organism evidence="2 3">
    <name type="scientific">Chitinophaga eiseniae</name>
    <dbReference type="NCBI Taxonomy" id="634771"/>
    <lineage>
        <taxon>Bacteria</taxon>
        <taxon>Pseudomonadati</taxon>
        <taxon>Bacteroidota</taxon>
        <taxon>Chitinophagia</taxon>
        <taxon>Chitinophagales</taxon>
        <taxon>Chitinophagaceae</taxon>
        <taxon>Chitinophaga</taxon>
    </lineage>
</organism>
<dbReference type="EMBL" id="FUWZ01000001">
    <property type="protein sequence ID" value="SJZ61948.1"/>
    <property type="molecule type" value="Genomic_DNA"/>
</dbReference>
<protein>
    <recommendedName>
        <fullName evidence="4">DUF4855 domain-containing protein</fullName>
    </recommendedName>
</protein>
<feature type="signal peptide" evidence="1">
    <location>
        <begin position="1"/>
        <end position="20"/>
    </location>
</feature>
<evidence type="ECO:0000313" key="2">
    <source>
        <dbReference type="EMBL" id="SJZ61948.1"/>
    </source>
</evidence>
<feature type="chain" id="PRO_5011961823" description="DUF4855 domain-containing protein" evidence="1">
    <location>
        <begin position="21"/>
        <end position="376"/>
    </location>
</feature>
<gene>
    <name evidence="2" type="ORF">SAMN04488128_101938</name>
</gene>
<dbReference type="PROSITE" id="PS51257">
    <property type="entry name" value="PROKAR_LIPOPROTEIN"/>
    <property type="match status" value="1"/>
</dbReference>
<dbReference type="AlphaFoldDB" id="A0A1T4M588"/>
<proteinExistence type="predicted"/>
<dbReference type="STRING" id="634771.SAMN04488128_101938"/>
<keyword evidence="1" id="KW-0732">Signal</keyword>
<evidence type="ECO:0008006" key="4">
    <source>
        <dbReference type="Google" id="ProtNLM"/>
    </source>
</evidence>
<dbReference type="RefSeq" id="WP_078667571.1">
    <property type="nucleotide sequence ID" value="NZ_FUWZ01000001.1"/>
</dbReference>
<evidence type="ECO:0000313" key="3">
    <source>
        <dbReference type="Proteomes" id="UP000190367"/>
    </source>
</evidence>
<dbReference type="InterPro" id="IPR032329">
    <property type="entry name" value="DUF4855"/>
</dbReference>
<evidence type="ECO:0000256" key="1">
    <source>
        <dbReference type="SAM" id="SignalP"/>
    </source>
</evidence>
<dbReference type="Proteomes" id="UP000190367">
    <property type="component" value="Unassembled WGS sequence"/>
</dbReference>
<dbReference type="Pfam" id="PF16147">
    <property type="entry name" value="DUF4855"/>
    <property type="match status" value="1"/>
</dbReference>
<name>A0A1T4M588_9BACT</name>
<sequence length="376" mass="42265">MLKLSLLVTSLAFMVSTASITTSCQKAQLANGPDEKENTATVNAKPKPKPAPVWYISDLALIYQGGSHRLPWTKDQLTPYIYRPAATGGIEWLFDGFLFIEFTDGMGHEYAEGYEPTPAGKTEWQWLLDRNFESGKALHALDDVLDSLAQLNIKPVRKRKVVLTLPEPIRSLSNWGELNGKNLNFADSADRVAACNWFIETAMARFQAANFKHIELSGFYWVAEQNTGAVEILPAVANILHNKQQRFYWIPYYGAAGAANWKTMGFDIAYQQPNYFFDLSSPYSILTGAINFAKTNKMALEMEFDDRLMTQAGYRQKYTDYINEFDKAGAWANLPVAYYEGGGAWLKMSLSTDPEIKGLVKRLSDIIVTRQKAADQ</sequence>